<name>A0A848IYS7_9BACT</name>
<dbReference type="AlphaFoldDB" id="A0A848IYS7"/>
<evidence type="ECO:0000259" key="2">
    <source>
        <dbReference type="Pfam" id="PF18962"/>
    </source>
</evidence>
<comment type="caution">
    <text evidence="3">The sequence shown here is derived from an EMBL/GenBank/DDBJ whole genome shotgun (WGS) entry which is preliminary data.</text>
</comment>
<gene>
    <name evidence="3" type="ORF">HH304_03450</name>
</gene>
<keyword evidence="4" id="KW-1185">Reference proteome</keyword>
<sequence>MMKNKPTTKISKGIILSAFLFFSLSISGYSQCTPTDCLSTLPPYGGVCDSSFVDGNLNQAYSDFESFHITTACFDAGELDPGLSGYNIIVDRIDNFMFDGLPAGLSATTDQDFYTSPGNGCISISGTPTEAGQFAIIVGLQADVTLNNSTCDIPTAAQNDNQISLPLKIVILPNASFTIPETSFSICADAVTLTTTGTTGGTFSGPGVTNNTFDPSVAGVGTHTLTYTVSSQQGNAIAPASNSSTIEVTVTDTPVMGTDTQSACDSFTWIDGNTYTESNNTATFNIEGGAANGCDSLVTLNLTINKVTDLTTSTDGSTITVNNDNATVQWLDCGNNYSIIPDETNKSFTPESSGMYAAELTENGCKDTTSCVEVNPLGILENDFGTDLIVYPNPTEGNFSIDMGSYYKEVEITVFNIEGKLITREKFRKQQTIGLNIQGNSGVYLIGIDADNKKAKIRILKK</sequence>
<dbReference type="RefSeq" id="WP_169678063.1">
    <property type="nucleotide sequence ID" value="NZ_JABBNU010000002.1"/>
</dbReference>
<dbReference type="Pfam" id="PF18962">
    <property type="entry name" value="Por_Secre_tail"/>
    <property type="match status" value="1"/>
</dbReference>
<proteinExistence type="predicted"/>
<dbReference type="InterPro" id="IPR026444">
    <property type="entry name" value="Secre_tail"/>
</dbReference>
<feature type="chain" id="PRO_5032685491" evidence="1">
    <location>
        <begin position="33"/>
        <end position="462"/>
    </location>
</feature>
<dbReference type="EMBL" id="JABBNU010000002">
    <property type="protein sequence ID" value="NMM47440.1"/>
    <property type="molecule type" value="Genomic_DNA"/>
</dbReference>
<organism evidence="3 4">
    <name type="scientific">Marinigracilibium pacificum</name>
    <dbReference type="NCBI Taxonomy" id="2729599"/>
    <lineage>
        <taxon>Bacteria</taxon>
        <taxon>Pseudomonadati</taxon>
        <taxon>Bacteroidota</taxon>
        <taxon>Cytophagia</taxon>
        <taxon>Cytophagales</taxon>
        <taxon>Flammeovirgaceae</taxon>
        <taxon>Marinigracilibium</taxon>
    </lineage>
</organism>
<dbReference type="NCBIfam" id="TIGR04183">
    <property type="entry name" value="Por_Secre_tail"/>
    <property type="match status" value="1"/>
</dbReference>
<feature type="signal peptide" evidence="1">
    <location>
        <begin position="1"/>
        <end position="32"/>
    </location>
</feature>
<accession>A0A848IYS7</accession>
<dbReference type="Proteomes" id="UP000559010">
    <property type="component" value="Unassembled WGS sequence"/>
</dbReference>
<protein>
    <submittedName>
        <fullName evidence="3">T9SS type A sorting domain-containing protein</fullName>
    </submittedName>
</protein>
<evidence type="ECO:0000256" key="1">
    <source>
        <dbReference type="SAM" id="SignalP"/>
    </source>
</evidence>
<reference evidence="3 4" key="1">
    <citation type="submission" date="2020-04" db="EMBL/GenBank/DDBJ databases">
        <title>Flammeovirgaceae bacterium KN852 isolated from deep sea.</title>
        <authorList>
            <person name="Zhang D.-C."/>
        </authorList>
    </citation>
    <scope>NUCLEOTIDE SEQUENCE [LARGE SCALE GENOMIC DNA]</scope>
    <source>
        <strain evidence="3 4">KN852</strain>
    </source>
</reference>
<evidence type="ECO:0000313" key="4">
    <source>
        <dbReference type="Proteomes" id="UP000559010"/>
    </source>
</evidence>
<feature type="domain" description="Secretion system C-terminal sorting" evidence="2">
    <location>
        <begin position="390"/>
        <end position="455"/>
    </location>
</feature>
<keyword evidence="1" id="KW-0732">Signal</keyword>
<evidence type="ECO:0000313" key="3">
    <source>
        <dbReference type="EMBL" id="NMM47440.1"/>
    </source>
</evidence>